<comment type="caution">
    <text evidence="1">The sequence shown here is derived from an EMBL/GenBank/DDBJ whole genome shotgun (WGS) entry which is preliminary data.</text>
</comment>
<name>A0ACB9TLM3_HOLOL</name>
<sequence>MADLDDFFAKKDKKKSKSKKFSTTEEVAKKLEEPKKIEKPTKKDRVPEGEEGGDSVQQLQQVQHPRNRGKTAPDIHNEEYFPTLSGSKSGQRNRSEGSFEVVSHNKSSSHRYAEQSKLASSQGPKLALGNRFNTLSNDS</sequence>
<proteinExistence type="predicted"/>
<organism evidence="1 2">
    <name type="scientific">Holotrichia oblita</name>
    <name type="common">Chafer beetle</name>
    <dbReference type="NCBI Taxonomy" id="644536"/>
    <lineage>
        <taxon>Eukaryota</taxon>
        <taxon>Metazoa</taxon>
        <taxon>Ecdysozoa</taxon>
        <taxon>Arthropoda</taxon>
        <taxon>Hexapoda</taxon>
        <taxon>Insecta</taxon>
        <taxon>Pterygota</taxon>
        <taxon>Neoptera</taxon>
        <taxon>Endopterygota</taxon>
        <taxon>Coleoptera</taxon>
        <taxon>Polyphaga</taxon>
        <taxon>Scarabaeiformia</taxon>
        <taxon>Scarabaeidae</taxon>
        <taxon>Melolonthinae</taxon>
        <taxon>Holotrichia</taxon>
    </lineage>
</organism>
<dbReference type="Proteomes" id="UP001056778">
    <property type="component" value="Chromosome 2"/>
</dbReference>
<protein>
    <submittedName>
        <fullName evidence="1">Protein cdv3</fullName>
    </submittedName>
</protein>
<keyword evidence="2" id="KW-1185">Reference proteome</keyword>
<accession>A0ACB9TLM3</accession>
<gene>
    <name evidence="1" type="ORF">MML48_2g00003105</name>
</gene>
<evidence type="ECO:0000313" key="2">
    <source>
        <dbReference type="Proteomes" id="UP001056778"/>
    </source>
</evidence>
<evidence type="ECO:0000313" key="1">
    <source>
        <dbReference type="EMBL" id="KAI4467575.1"/>
    </source>
</evidence>
<dbReference type="EMBL" id="CM043016">
    <property type="protein sequence ID" value="KAI4467575.1"/>
    <property type="molecule type" value="Genomic_DNA"/>
</dbReference>
<reference evidence="1" key="1">
    <citation type="submission" date="2022-04" db="EMBL/GenBank/DDBJ databases">
        <title>Chromosome-scale genome assembly of Holotrichia oblita Faldermann.</title>
        <authorList>
            <person name="Rongchong L."/>
        </authorList>
    </citation>
    <scope>NUCLEOTIDE SEQUENCE</scope>
    <source>
        <strain evidence="1">81SQS9</strain>
    </source>
</reference>